<dbReference type="RefSeq" id="WP_127802523.1">
    <property type="nucleotide sequence ID" value="NZ_SACY01000001.1"/>
</dbReference>
<organism evidence="1 2">
    <name type="scientific">Sandaracinomonas limnophila</name>
    <dbReference type="NCBI Taxonomy" id="1862386"/>
    <lineage>
        <taxon>Bacteria</taxon>
        <taxon>Pseudomonadati</taxon>
        <taxon>Bacteroidota</taxon>
        <taxon>Cytophagia</taxon>
        <taxon>Cytophagales</taxon>
        <taxon>Flectobacillaceae</taxon>
        <taxon>Sandaracinomonas</taxon>
    </lineage>
</organism>
<protein>
    <recommendedName>
        <fullName evidence="3">Lipoprotein</fullName>
    </recommendedName>
</protein>
<evidence type="ECO:0008006" key="3">
    <source>
        <dbReference type="Google" id="ProtNLM"/>
    </source>
</evidence>
<dbReference type="Proteomes" id="UP000282832">
    <property type="component" value="Unassembled WGS sequence"/>
</dbReference>
<dbReference type="PROSITE" id="PS51257">
    <property type="entry name" value="PROKAR_LIPOPROTEIN"/>
    <property type="match status" value="1"/>
</dbReference>
<sequence length="226" mass="26516">MTKTTLKIIFIFSIFIISCKKSNEEIAKESIRNYLNENLDDISTYEPVKFGKLDTIFSFQGNIIKIKNLNEPLIFVSNESNKKLGFFNKQTYDILLFDFSFHSLLWYKNKIILFDNNSRNFYWVAYDSPTKNRKINSNNLPDISSENKIIQFSKLDALEFEMFHSFRLINNQNKRFLTKKYFKLNNDLVVISSLDYTLIGQNKNIYNNSINDADTAVADTMAVMSY</sequence>
<gene>
    <name evidence="1" type="ORF">EOJ36_02950</name>
</gene>
<proteinExistence type="predicted"/>
<comment type="caution">
    <text evidence="1">The sequence shown here is derived from an EMBL/GenBank/DDBJ whole genome shotgun (WGS) entry which is preliminary data.</text>
</comment>
<dbReference type="AlphaFoldDB" id="A0A437PXI5"/>
<dbReference type="EMBL" id="SACY01000001">
    <property type="protein sequence ID" value="RVU26971.1"/>
    <property type="molecule type" value="Genomic_DNA"/>
</dbReference>
<keyword evidence="2" id="KW-1185">Reference proteome</keyword>
<accession>A0A437PXI5</accession>
<evidence type="ECO:0000313" key="2">
    <source>
        <dbReference type="Proteomes" id="UP000282832"/>
    </source>
</evidence>
<evidence type="ECO:0000313" key="1">
    <source>
        <dbReference type="EMBL" id="RVU26971.1"/>
    </source>
</evidence>
<name>A0A437PXI5_9BACT</name>
<dbReference type="OrthoDB" id="799204at2"/>
<reference evidence="1 2" key="1">
    <citation type="submission" date="2019-01" db="EMBL/GenBank/DDBJ databases">
        <authorList>
            <person name="Chen W.-M."/>
        </authorList>
    </citation>
    <scope>NUCLEOTIDE SEQUENCE [LARGE SCALE GENOMIC DNA]</scope>
    <source>
        <strain evidence="1 2">FSY-15</strain>
    </source>
</reference>